<feature type="domain" description="ATP-citrate synthase/succinyl-CoA ligase C-terminal" evidence="1">
    <location>
        <begin position="343"/>
        <end position="493"/>
    </location>
</feature>
<dbReference type="PANTHER" id="PTHR11117">
    <property type="entry name" value="SUCCINYL-COA LIGASE SUBUNIT ALPHA"/>
    <property type="match status" value="1"/>
</dbReference>
<dbReference type="SUPFAM" id="SSF52210">
    <property type="entry name" value="Succinyl-CoA synthetase domains"/>
    <property type="match status" value="2"/>
</dbReference>
<dbReference type="Gene3D" id="3.40.50.261">
    <property type="entry name" value="Succinyl-CoA synthetase domains"/>
    <property type="match status" value="2"/>
</dbReference>
<dbReference type="Pfam" id="PF00549">
    <property type="entry name" value="Ligase_CoA"/>
    <property type="match status" value="1"/>
</dbReference>
<dbReference type="InterPro" id="IPR024033">
    <property type="entry name" value="OXTCase_su_AllG_h-dom"/>
</dbReference>
<dbReference type="InterPro" id="IPR005811">
    <property type="entry name" value="SUCC_ACL_C"/>
</dbReference>
<dbReference type="GO" id="GO:0006099">
    <property type="term" value="P:tricarboxylic acid cycle"/>
    <property type="evidence" value="ECO:0007669"/>
    <property type="project" value="TreeGrafter"/>
</dbReference>
<dbReference type="Gene3D" id="1.10.10.660">
    <property type="entry name" value="conserved protein of unknown function from Enterococcus faecalis V583"/>
    <property type="match status" value="1"/>
</dbReference>
<dbReference type="Pfam" id="PF06545">
    <property type="entry name" value="AllG"/>
    <property type="match status" value="1"/>
</dbReference>
<dbReference type="PANTHER" id="PTHR11117:SF24">
    <property type="entry name" value="PROTEIN FDRA"/>
    <property type="match status" value="1"/>
</dbReference>
<dbReference type="RefSeq" id="WP_095121789.1">
    <property type="nucleotide sequence ID" value="NZ_LT906454.1"/>
</dbReference>
<dbReference type="GO" id="GO:0005829">
    <property type="term" value="C:cytosol"/>
    <property type="evidence" value="ECO:0007669"/>
    <property type="project" value="TreeGrafter"/>
</dbReference>
<gene>
    <name evidence="3" type="primary">fdrA</name>
    <name evidence="3" type="ORF">SAMEA4504048_00444</name>
</gene>
<dbReference type="GO" id="GO:0009361">
    <property type="term" value="C:succinate-CoA ligase complex (ADP-forming)"/>
    <property type="evidence" value="ECO:0007669"/>
    <property type="project" value="TreeGrafter"/>
</dbReference>
<dbReference type="Proteomes" id="UP000215144">
    <property type="component" value="Chromosome 1"/>
</dbReference>
<dbReference type="Gene3D" id="3.40.50.720">
    <property type="entry name" value="NAD(P)-binding Rossmann-like Domain"/>
    <property type="match status" value="1"/>
</dbReference>
<dbReference type="Gene3D" id="3.90.1700.10">
    <property type="entry name" value="v583 domain like"/>
    <property type="match status" value="1"/>
</dbReference>
<sequence length="1000" mass="108640">MLITEILENNYQDSINLMLLTQKVNGMPNIVKSQIMMGSDANKEILANSGLLSEEAKTASPNDLVIVVDAEEKSVKEEVLKVVADFLSDLSVDSNSNQVSNETTSLSEALEKLPDANLALFSIPGEYGASEIEKALRKGLNVFSFTDNIPIEDEVKLKQLAHDKGLLMMGPDCGTGIISSVPLAFTNVVTPGNIGIVGASGTGIQEVTTIIDRLGSGVVHAIGTGGRDLSDEVGAITVKDAILALENHEPTDVICVISKPAAKEVRDEVVALLQSISKPVVAIFLGEKPTHHEGKVYLAHTLEETARIAVDLAKGEVIKSNYQMPLNNQTYTVLSDDKVVIGLYSGGTLASEAGMLISEALNLGGLVKKEGYILQHKGYDVVDLGDDIYTQGRPHPMIDPEVRIAKFKEYAEKENTGVILFDVVLGYGAHDDMTGALLPTINQIKSYYPDIHFVATVVGTKHDPQNYQDAVSRLKEAGVLVEDSNEKAVRLALKLKGIDYHEEDKDVLPYNLKPVELPELSESIMDLLNSKPRVINVGLKSFNEPILKYEGQSVQYNWRPIANGNKKMIQILNYLEQFSEEIDQENLAITQRMKQVQPFLIDVVQAKDVIPELNDPKQKTLLHAGPPITWDAMTGPMQGSCIGAALFEKWADSEEEARLLFEAGEVRFVPCHHVHAVGPMGGITSGDMAVLVVENKQDGIRAYCTMNEGIGKVLRFGAYSEEVVQRLEWMRDVLGPTIAKALATSEEGINLNVLIAKAITMGDEFHQRNIAASLNFVKEIVPLITNLAMDKETKYEVIKFLSDTDQFFLNIMMATGKVIVDSARKDAKGTVVTTMARNGVDFGVRIAETADDWYTAPVNTPKGLYFTGFTEEDGNPDIGDSAITETVGVGAMAMIAAPGVTRFVGAGGFQDAIETSEEMAKICVSRNSNWSIPNWNFEGTVLGVDIRKVVESGITPIINTGIAHKEPGLGQVGAGTVRAPLGCFEKALEAYAISKGFKYN</sequence>
<feature type="domain" description="CoA-binding" evidence="2">
    <location>
        <begin position="191"/>
        <end position="285"/>
    </location>
</feature>
<dbReference type="InterPro" id="IPR009499">
    <property type="entry name" value="AllG-like"/>
</dbReference>
<dbReference type="EMBL" id="LT906454">
    <property type="protein sequence ID" value="SNV35114.1"/>
    <property type="molecule type" value="Genomic_DNA"/>
</dbReference>
<dbReference type="NCBIfam" id="NF004760">
    <property type="entry name" value="PRK06091.1"/>
    <property type="match status" value="1"/>
</dbReference>
<protein>
    <submittedName>
        <fullName evidence="3">Membrane protein FdrA</fullName>
    </submittedName>
</protein>
<reference evidence="3 4" key="1">
    <citation type="submission" date="2017-06" db="EMBL/GenBank/DDBJ databases">
        <authorList>
            <consortium name="Pathogen Informatics"/>
        </authorList>
    </citation>
    <scope>NUCLEOTIDE SEQUENCE [LARGE SCALE GENOMIC DNA]</scope>
    <source>
        <strain evidence="3 4">NCTC11291</strain>
    </source>
</reference>
<evidence type="ECO:0000259" key="2">
    <source>
        <dbReference type="Pfam" id="PF02629"/>
    </source>
</evidence>
<evidence type="ECO:0000313" key="3">
    <source>
        <dbReference type="EMBL" id="SNV35114.1"/>
    </source>
</evidence>
<dbReference type="OrthoDB" id="6193532at2"/>
<evidence type="ECO:0000313" key="4">
    <source>
        <dbReference type="Proteomes" id="UP000215144"/>
    </source>
</evidence>
<dbReference type="KEGG" id="saco:SAME_00444"/>
<dbReference type="Gene3D" id="3.90.1710.10">
    <property type="entry name" value="Enterococcus faecalis V583 domain"/>
    <property type="match status" value="1"/>
</dbReference>
<dbReference type="InterPro" id="IPR016102">
    <property type="entry name" value="Succinyl-CoA_synth-like"/>
</dbReference>
<dbReference type="GO" id="GO:0004775">
    <property type="term" value="F:succinate-CoA ligase (ADP-forming) activity"/>
    <property type="evidence" value="ECO:0007669"/>
    <property type="project" value="TreeGrafter"/>
</dbReference>
<dbReference type="Pfam" id="PF02629">
    <property type="entry name" value="CoA_binding"/>
    <property type="match status" value="1"/>
</dbReference>
<proteinExistence type="predicted"/>
<dbReference type="InterPro" id="IPR003781">
    <property type="entry name" value="CoA-bd"/>
</dbReference>
<dbReference type="GO" id="GO:0004776">
    <property type="term" value="F:succinate-CoA ligase (GDP-forming) activity"/>
    <property type="evidence" value="ECO:0007669"/>
    <property type="project" value="TreeGrafter"/>
</dbReference>
<evidence type="ECO:0000259" key="1">
    <source>
        <dbReference type="Pfam" id="PF00549"/>
    </source>
</evidence>
<accession>A0A239WNC6</accession>
<organism evidence="3 4">
    <name type="scientific">Streptococcus acidominimus</name>
    <dbReference type="NCBI Taxonomy" id="1326"/>
    <lineage>
        <taxon>Bacteria</taxon>
        <taxon>Bacillati</taxon>
        <taxon>Bacillota</taxon>
        <taxon>Bacilli</taxon>
        <taxon>Lactobacillales</taxon>
        <taxon>Streptococcaceae</taxon>
        <taxon>Streptococcus</taxon>
    </lineage>
</organism>
<name>A0A239WNC6_STRAI</name>
<dbReference type="AlphaFoldDB" id="A0A239WNC6"/>